<dbReference type="InterPro" id="IPR005026">
    <property type="entry name" value="SAPAP"/>
</dbReference>
<dbReference type="GO" id="GO:0023052">
    <property type="term" value="P:signaling"/>
    <property type="evidence" value="ECO:0007669"/>
    <property type="project" value="InterPro"/>
</dbReference>
<protein>
    <submittedName>
        <fullName evidence="3">Uncharacterized protein</fullName>
    </submittedName>
</protein>
<dbReference type="AlphaFoldDB" id="S4RMT8"/>
<proteinExistence type="inferred from homology"/>
<accession>S4RMT8</accession>
<dbReference type="PANTHER" id="PTHR12353:SF31">
    <property type="entry name" value="LD44824P"/>
    <property type="match status" value="1"/>
</dbReference>
<dbReference type="STRING" id="7757.ENSPMAP00000006524"/>
<dbReference type="HOGENOM" id="CLU_1431163_0_0_1"/>
<dbReference type="GO" id="GO:0060090">
    <property type="term" value="F:molecular adaptor activity"/>
    <property type="evidence" value="ECO:0007669"/>
    <property type="project" value="TreeGrafter"/>
</dbReference>
<reference evidence="3" key="1">
    <citation type="submission" date="2025-08" db="UniProtKB">
        <authorList>
            <consortium name="Ensembl"/>
        </authorList>
    </citation>
    <scope>IDENTIFICATION</scope>
</reference>
<dbReference type="PANTHER" id="PTHR12353">
    <property type="entry name" value="DISKS LARGE-ASSOCIATED PROTEIN DAP SAP90/PSD-95-ASSOCIATED PROTEIN"/>
    <property type="match status" value="1"/>
</dbReference>
<reference evidence="3" key="2">
    <citation type="submission" date="2025-09" db="UniProtKB">
        <authorList>
            <consortium name="Ensembl"/>
        </authorList>
    </citation>
    <scope>IDENTIFICATION</scope>
</reference>
<comment type="similarity">
    <text evidence="1">Belongs to the SAPAP family.</text>
</comment>
<dbReference type="GO" id="GO:0099572">
    <property type="term" value="C:postsynaptic specialization"/>
    <property type="evidence" value="ECO:0007669"/>
    <property type="project" value="TreeGrafter"/>
</dbReference>
<evidence type="ECO:0000256" key="1">
    <source>
        <dbReference type="ARBA" id="ARBA00008839"/>
    </source>
</evidence>
<evidence type="ECO:0000256" key="2">
    <source>
        <dbReference type="SAM" id="MobiDB-lite"/>
    </source>
</evidence>
<organism evidence="3">
    <name type="scientific">Petromyzon marinus</name>
    <name type="common">Sea lamprey</name>
    <dbReference type="NCBI Taxonomy" id="7757"/>
    <lineage>
        <taxon>Eukaryota</taxon>
        <taxon>Metazoa</taxon>
        <taxon>Chordata</taxon>
        <taxon>Craniata</taxon>
        <taxon>Vertebrata</taxon>
        <taxon>Cyclostomata</taxon>
        <taxon>Hyperoartia</taxon>
        <taxon>Petromyzontiformes</taxon>
        <taxon>Petromyzontidae</taxon>
        <taxon>Petromyzon</taxon>
    </lineage>
</organism>
<sequence>QVPKAEWGYPLAGRTEIPCRRMRSGSYMKAIGDEEGSDSDASPRQSPRRHFQRGSPELYGAGVESMGTRLRTTAVDQAEHRFSLPSLNSYLRAVSEASLNRSLDSLDPSSLLSSPKLAPRSRGYYLASSVSCGHVSPSDMNGQYGSLRDSAYESQAVEALDLPGCFRTRSHSYLRAIQAGFVQEGDCLLL</sequence>
<evidence type="ECO:0000313" key="3">
    <source>
        <dbReference type="Ensembl" id="ENSPMAP00000006524.1"/>
    </source>
</evidence>
<name>S4RMT8_PETMA</name>
<feature type="region of interest" description="Disordered" evidence="2">
    <location>
        <begin position="22"/>
        <end position="62"/>
    </location>
</feature>
<dbReference type="GeneTree" id="ENSGT00940000157913"/>
<dbReference type="GO" id="GO:0098978">
    <property type="term" value="C:glutamatergic synapse"/>
    <property type="evidence" value="ECO:0007669"/>
    <property type="project" value="TreeGrafter"/>
</dbReference>
<dbReference type="Ensembl" id="ENSPMAT00000006553.1">
    <property type="protein sequence ID" value="ENSPMAP00000006524.1"/>
    <property type="gene ID" value="ENSPMAG00000005926.1"/>
</dbReference>